<evidence type="ECO:0000313" key="2">
    <source>
        <dbReference type="Proteomes" id="UP001150538"/>
    </source>
</evidence>
<sequence length="159" mass="18408">MNKIRRKFSFWDTSHPQSVLAKNTLTRKPVYMGIVFQEEENTLMWASSCYDGSEYLGFHEDTLDVGDVLDTTARWHSAGNKILHTLMQYATSHNYRMQAVCFGYDKKLLEKYGDSDMDPLRVVSSRFWFEADVIPYITEVKGMSLEEEAASAARKIVDW</sequence>
<accession>A0A9W8DN06</accession>
<dbReference type="AlphaFoldDB" id="A0A9W8DN06"/>
<comment type="caution">
    <text evidence="1">The sequence shown here is derived from an EMBL/GenBank/DDBJ whole genome shotgun (WGS) entry which is preliminary data.</text>
</comment>
<dbReference type="OrthoDB" id="937291at2759"/>
<gene>
    <name evidence="1" type="ORF">H4219_004343</name>
</gene>
<keyword evidence="2" id="KW-1185">Reference proteome</keyword>
<organism evidence="1 2">
    <name type="scientific">Mycoemilia scoparia</name>
    <dbReference type="NCBI Taxonomy" id="417184"/>
    <lineage>
        <taxon>Eukaryota</taxon>
        <taxon>Fungi</taxon>
        <taxon>Fungi incertae sedis</taxon>
        <taxon>Zoopagomycota</taxon>
        <taxon>Kickxellomycotina</taxon>
        <taxon>Kickxellomycetes</taxon>
        <taxon>Kickxellales</taxon>
        <taxon>Kickxellaceae</taxon>
        <taxon>Mycoemilia</taxon>
    </lineage>
</organism>
<evidence type="ECO:0000313" key="1">
    <source>
        <dbReference type="EMBL" id="KAJ1915413.1"/>
    </source>
</evidence>
<name>A0A9W8DN06_9FUNG</name>
<protein>
    <submittedName>
        <fullName evidence="1">Uncharacterized protein</fullName>
    </submittedName>
</protein>
<proteinExistence type="predicted"/>
<reference evidence="1" key="1">
    <citation type="submission" date="2022-07" db="EMBL/GenBank/DDBJ databases">
        <title>Phylogenomic reconstructions and comparative analyses of Kickxellomycotina fungi.</title>
        <authorList>
            <person name="Reynolds N.K."/>
            <person name="Stajich J.E."/>
            <person name="Barry K."/>
            <person name="Grigoriev I.V."/>
            <person name="Crous P."/>
            <person name="Smith M.E."/>
        </authorList>
    </citation>
    <scope>NUCLEOTIDE SEQUENCE</scope>
    <source>
        <strain evidence="1">NBRC 100468</strain>
    </source>
</reference>
<dbReference type="Proteomes" id="UP001150538">
    <property type="component" value="Unassembled WGS sequence"/>
</dbReference>
<dbReference type="EMBL" id="JANBPU010000147">
    <property type="protein sequence ID" value="KAJ1915413.1"/>
    <property type="molecule type" value="Genomic_DNA"/>
</dbReference>